<dbReference type="PANTHER" id="PTHR21266:SF32">
    <property type="entry name" value="CHOLESTEROL 7-DESATURASE NVD"/>
    <property type="match status" value="1"/>
</dbReference>
<accession>A0A7S3XQ78</accession>
<reference evidence="16" key="1">
    <citation type="submission" date="2021-01" db="EMBL/GenBank/DDBJ databases">
        <authorList>
            <person name="Corre E."/>
            <person name="Pelletier E."/>
            <person name="Niang G."/>
            <person name="Scheremetjew M."/>
            <person name="Finn R."/>
            <person name="Kale V."/>
            <person name="Holt S."/>
            <person name="Cochrane G."/>
            <person name="Meng A."/>
            <person name="Brown T."/>
            <person name="Cohen L."/>
        </authorList>
    </citation>
    <scope>NUCLEOTIDE SEQUENCE</scope>
    <source>
        <strain evidence="16">CCMP3107</strain>
    </source>
</reference>
<keyword evidence="5 14" id="KW-0812">Transmembrane</keyword>
<evidence type="ECO:0000256" key="6">
    <source>
        <dbReference type="ARBA" id="ARBA00022714"/>
    </source>
</evidence>
<keyword evidence="7" id="KW-0479">Metal-binding</keyword>
<feature type="transmembrane region" description="Helical" evidence="14">
    <location>
        <begin position="467"/>
        <end position="496"/>
    </location>
</feature>
<evidence type="ECO:0000256" key="1">
    <source>
        <dbReference type="ARBA" id="ARBA00004229"/>
    </source>
</evidence>
<dbReference type="SUPFAM" id="SSF50022">
    <property type="entry name" value="ISP domain"/>
    <property type="match status" value="1"/>
</dbReference>
<evidence type="ECO:0000256" key="4">
    <source>
        <dbReference type="ARBA" id="ARBA00022640"/>
    </source>
</evidence>
<dbReference type="Gene3D" id="3.90.380.10">
    <property type="entry name" value="Naphthalene 1,2-dioxygenase Alpha Subunit, Chain A, domain 1"/>
    <property type="match status" value="1"/>
</dbReference>
<evidence type="ECO:0000256" key="8">
    <source>
        <dbReference type="ARBA" id="ARBA00022946"/>
    </source>
</evidence>
<dbReference type="GO" id="GO:0009507">
    <property type="term" value="C:chloroplast"/>
    <property type="evidence" value="ECO:0007669"/>
    <property type="project" value="UniProtKB-SubCell"/>
</dbReference>
<dbReference type="AlphaFoldDB" id="A0A7S3XQ78"/>
<evidence type="ECO:0000256" key="10">
    <source>
        <dbReference type="ARBA" id="ARBA00023002"/>
    </source>
</evidence>
<sequence length="515" mass="56742">MMKMSKIELGALMFLVLAGIETFGFNIYHQNSGRLSSKVIESPLHNRASQQSLFSSSVPTPSVDNAVKGEGALPQPPKAWVPIASLMELDPKRPTPVQFMGRKYVVWLSKEGWKVFDDMCPHRLAPLSEGRIETTTGNLQCAYHGWEFGCGGGCARVPQAHNEAAARAGCPAVPSYQVVEEKGLVWFWPFAGVAPAAGEAPTPAELLDGVRIGSTYTRDLPYGYDVLVENLLDAAHIPFAHHGMQGTRADALPINATLAAGAGAAGFTADLEDRSMRSRRRHRQAFRAPWVVNYSGTTELDPEMMTKKDKKKKDLTGTFNLCVTCIPTAPGRSRAIVTQTPSKILGKFPRWLVHALSGRFLDSDLAFLHYQEKALRRPPVAAAAAAAALASGKDKITGKFYMPIQSDISVAAFRKWYEEHGWGSALSRDPMELDMPRSALFDRYEQHTSHCVECQKGMKLMSKIKKFSLITGMLSFLASKFLALRLIACLAALSYLGAQKMNTFFYAQDYKHYES</sequence>
<dbReference type="InterPro" id="IPR013626">
    <property type="entry name" value="PaO"/>
</dbReference>
<dbReference type="EMBL" id="HBIU01016641">
    <property type="protein sequence ID" value="CAE0629092.1"/>
    <property type="molecule type" value="Transcribed_RNA"/>
</dbReference>
<dbReference type="GO" id="GO:0051537">
    <property type="term" value="F:2 iron, 2 sulfur cluster binding"/>
    <property type="evidence" value="ECO:0007669"/>
    <property type="project" value="UniProtKB-KW"/>
</dbReference>
<evidence type="ECO:0000256" key="9">
    <source>
        <dbReference type="ARBA" id="ARBA00022989"/>
    </source>
</evidence>
<keyword evidence="6" id="KW-0001">2Fe-2S</keyword>
<dbReference type="InterPro" id="IPR036922">
    <property type="entry name" value="Rieske_2Fe-2S_sf"/>
</dbReference>
<gene>
    <name evidence="16" type="ORF">HAKA00212_LOCUS7774</name>
</gene>
<keyword evidence="11" id="KW-0408">Iron</keyword>
<evidence type="ECO:0000256" key="2">
    <source>
        <dbReference type="ARBA" id="ARBA00004370"/>
    </source>
</evidence>
<evidence type="ECO:0000256" key="5">
    <source>
        <dbReference type="ARBA" id="ARBA00022692"/>
    </source>
</evidence>
<evidence type="ECO:0000256" key="3">
    <source>
        <dbReference type="ARBA" id="ARBA00022528"/>
    </source>
</evidence>
<evidence type="ECO:0000256" key="11">
    <source>
        <dbReference type="ARBA" id="ARBA00023004"/>
    </source>
</evidence>
<dbReference type="GO" id="GO:0010277">
    <property type="term" value="F:chlorophyllide a oxygenase activity"/>
    <property type="evidence" value="ECO:0007669"/>
    <property type="project" value="InterPro"/>
</dbReference>
<organism evidence="16">
    <name type="scientific">Heterosigma akashiwo</name>
    <name type="common">Chromophytic alga</name>
    <name type="synonym">Heterosigma carterae</name>
    <dbReference type="NCBI Taxonomy" id="2829"/>
    <lineage>
        <taxon>Eukaryota</taxon>
        <taxon>Sar</taxon>
        <taxon>Stramenopiles</taxon>
        <taxon>Ochrophyta</taxon>
        <taxon>Raphidophyceae</taxon>
        <taxon>Chattonellales</taxon>
        <taxon>Chattonellaceae</taxon>
        <taxon>Heterosigma</taxon>
    </lineage>
</organism>
<evidence type="ECO:0000256" key="7">
    <source>
        <dbReference type="ARBA" id="ARBA00022723"/>
    </source>
</evidence>
<proteinExistence type="predicted"/>
<keyword evidence="3" id="KW-0150">Chloroplast</keyword>
<keyword evidence="12" id="KW-0411">Iron-sulfur</keyword>
<protein>
    <recommendedName>
        <fullName evidence="15">Rieske domain-containing protein</fullName>
    </recommendedName>
</protein>
<keyword evidence="9 14" id="KW-1133">Transmembrane helix</keyword>
<evidence type="ECO:0000256" key="14">
    <source>
        <dbReference type="SAM" id="Phobius"/>
    </source>
</evidence>
<evidence type="ECO:0000313" key="16">
    <source>
        <dbReference type="EMBL" id="CAE0629092.1"/>
    </source>
</evidence>
<feature type="domain" description="Rieske" evidence="15">
    <location>
        <begin position="80"/>
        <end position="187"/>
    </location>
</feature>
<dbReference type="InterPro" id="IPR017941">
    <property type="entry name" value="Rieske_2Fe-2S"/>
</dbReference>
<keyword evidence="13 14" id="KW-0472">Membrane</keyword>
<dbReference type="SUPFAM" id="SSF55961">
    <property type="entry name" value="Bet v1-like"/>
    <property type="match status" value="1"/>
</dbReference>
<dbReference type="PROSITE" id="PS51296">
    <property type="entry name" value="RIESKE"/>
    <property type="match status" value="1"/>
</dbReference>
<dbReference type="Gene3D" id="2.102.10.10">
    <property type="entry name" value="Rieske [2Fe-2S] iron-sulphur domain"/>
    <property type="match status" value="1"/>
</dbReference>
<evidence type="ECO:0000256" key="12">
    <source>
        <dbReference type="ARBA" id="ARBA00023014"/>
    </source>
</evidence>
<dbReference type="GO" id="GO:0046872">
    <property type="term" value="F:metal ion binding"/>
    <property type="evidence" value="ECO:0007669"/>
    <property type="project" value="UniProtKB-KW"/>
</dbReference>
<dbReference type="GO" id="GO:0016020">
    <property type="term" value="C:membrane"/>
    <property type="evidence" value="ECO:0007669"/>
    <property type="project" value="UniProtKB-SubCell"/>
</dbReference>
<evidence type="ECO:0000256" key="13">
    <source>
        <dbReference type="ARBA" id="ARBA00023136"/>
    </source>
</evidence>
<dbReference type="PANTHER" id="PTHR21266">
    <property type="entry name" value="IRON-SULFUR DOMAIN CONTAINING PROTEIN"/>
    <property type="match status" value="1"/>
</dbReference>
<keyword evidence="10" id="KW-0560">Oxidoreductase</keyword>
<keyword evidence="8" id="KW-0809">Transit peptide</keyword>
<name>A0A7S3XQ78_HETAK</name>
<keyword evidence="4" id="KW-0934">Plastid</keyword>
<dbReference type="Pfam" id="PF08417">
    <property type="entry name" value="PaO"/>
    <property type="match status" value="1"/>
</dbReference>
<dbReference type="Pfam" id="PF00355">
    <property type="entry name" value="Rieske"/>
    <property type="match status" value="1"/>
</dbReference>
<evidence type="ECO:0000259" key="15">
    <source>
        <dbReference type="PROSITE" id="PS51296"/>
    </source>
</evidence>
<comment type="subcellular location">
    <subcellularLocation>
        <location evidence="2">Membrane</location>
    </subcellularLocation>
    <subcellularLocation>
        <location evidence="1">Plastid</location>
        <location evidence="1">Chloroplast</location>
    </subcellularLocation>
</comment>
<dbReference type="InterPro" id="IPR050584">
    <property type="entry name" value="Cholesterol_7-desaturase"/>
</dbReference>